<name>W1PPD8_AMBTC</name>
<sequence length="242" mass="26334">MRNPAGNNTSEDAIIIADDEPPMAVVEEDPGHAFNVNSDEPSSLSPLPRSGGEIQLLDLLERTAVNLTSFGVPEASKLKKIMGELTQKTREILKLERLVSPTLNPFIGPLLDFYSDQPSIFGYAKGLQEKLKSDLTDWEDAADSPKEGEDAALGGISLCDNEADMIVLKHHIAKTEALLSQVHKEMSDLPLANLELGTFPLLARPAGSLKVVELKDRLGIRQRVVTKIGAHKVTCGNQDWCS</sequence>
<evidence type="ECO:0000313" key="2">
    <source>
        <dbReference type="Proteomes" id="UP000017836"/>
    </source>
</evidence>
<dbReference type="EMBL" id="KI392664">
    <property type="protein sequence ID" value="ERN11887.1"/>
    <property type="molecule type" value="Genomic_DNA"/>
</dbReference>
<dbReference type="AlphaFoldDB" id="W1PPD8"/>
<proteinExistence type="predicted"/>
<evidence type="ECO:0000313" key="1">
    <source>
        <dbReference type="EMBL" id="ERN11887.1"/>
    </source>
</evidence>
<keyword evidence="2" id="KW-1185">Reference proteome</keyword>
<dbReference type="Proteomes" id="UP000017836">
    <property type="component" value="Unassembled WGS sequence"/>
</dbReference>
<reference evidence="2" key="1">
    <citation type="journal article" date="2013" name="Science">
        <title>The Amborella genome and the evolution of flowering plants.</title>
        <authorList>
            <consortium name="Amborella Genome Project"/>
        </authorList>
    </citation>
    <scope>NUCLEOTIDE SEQUENCE [LARGE SCALE GENOMIC DNA]</scope>
</reference>
<gene>
    <name evidence="1" type="ORF">AMTR_s00020p00192900</name>
</gene>
<accession>W1PPD8</accession>
<organism evidence="1 2">
    <name type="scientific">Amborella trichopoda</name>
    <dbReference type="NCBI Taxonomy" id="13333"/>
    <lineage>
        <taxon>Eukaryota</taxon>
        <taxon>Viridiplantae</taxon>
        <taxon>Streptophyta</taxon>
        <taxon>Embryophyta</taxon>
        <taxon>Tracheophyta</taxon>
        <taxon>Spermatophyta</taxon>
        <taxon>Magnoliopsida</taxon>
        <taxon>Amborellales</taxon>
        <taxon>Amborellaceae</taxon>
        <taxon>Amborella</taxon>
    </lineage>
</organism>
<dbReference type="HOGENOM" id="CLU_074923_0_0_1"/>
<dbReference type="Gramene" id="ERN11887">
    <property type="protein sequence ID" value="ERN11887"/>
    <property type="gene ID" value="AMTR_s00020p00192900"/>
</dbReference>
<protein>
    <submittedName>
        <fullName evidence="1">Uncharacterized protein</fullName>
    </submittedName>
</protein>